<keyword evidence="4" id="KW-1185">Reference proteome</keyword>
<dbReference type="NCBIfam" id="TIGR02428">
    <property type="entry name" value="pcaJ_scoB_fam"/>
    <property type="match status" value="1"/>
</dbReference>
<evidence type="ECO:0000256" key="1">
    <source>
        <dbReference type="ARBA" id="ARBA00007047"/>
    </source>
</evidence>
<dbReference type="PROSITE" id="PS01274">
    <property type="entry name" value="COA_TRANSF_2"/>
    <property type="match status" value="1"/>
</dbReference>
<evidence type="ECO:0000313" key="3">
    <source>
        <dbReference type="EMBL" id="MFC6284681.1"/>
    </source>
</evidence>
<gene>
    <name evidence="3" type="ORF">ACFQND_25930</name>
</gene>
<dbReference type="RefSeq" id="WP_371435176.1">
    <property type="nucleotide sequence ID" value="NZ_JBHSRS010000084.1"/>
</dbReference>
<dbReference type="InterPro" id="IPR012791">
    <property type="entry name" value="3-oxoacid_CoA-transf_B"/>
</dbReference>
<keyword evidence="2" id="KW-0808">Transferase</keyword>
<dbReference type="Pfam" id="PF01144">
    <property type="entry name" value="CoA_trans"/>
    <property type="match status" value="1"/>
</dbReference>
<reference evidence="4" key="1">
    <citation type="journal article" date="2019" name="Int. J. Syst. Evol. Microbiol.">
        <title>The Global Catalogue of Microorganisms (GCM) 10K type strain sequencing project: providing services to taxonomists for standard genome sequencing and annotation.</title>
        <authorList>
            <consortium name="The Broad Institute Genomics Platform"/>
            <consortium name="The Broad Institute Genome Sequencing Center for Infectious Disease"/>
            <person name="Wu L."/>
            <person name="Ma J."/>
        </authorList>
    </citation>
    <scope>NUCLEOTIDE SEQUENCE [LARGE SCALE GENOMIC DNA]</scope>
    <source>
        <strain evidence="4">CCUG 39402</strain>
    </source>
</reference>
<dbReference type="Gene3D" id="3.40.1080.10">
    <property type="entry name" value="Glutaconate Coenzyme A-transferase"/>
    <property type="match status" value="1"/>
</dbReference>
<dbReference type="SUPFAM" id="SSF100950">
    <property type="entry name" value="NagB/RpiA/CoA transferase-like"/>
    <property type="match status" value="1"/>
</dbReference>
<sequence>MTVDIKHAIAQRAGRDLPNGAYVNLGIGLPTLVAGYLQPDREIVFHSENGLLGVGPAPAPGSEDPDLINAGKIPVTLLPGASIFHHNDSFVMIRGGHIDYALLGAFQVSADGDLANWTTGPDGKPPAVGGAMDLAAGAKSVWVLMEHCTRQGLPRILETCAYPLTAARVVKRIYTELAVIDVSERLEVIELAKDVTFEYLQGVTGAKLHLTQG</sequence>
<dbReference type="InterPro" id="IPR004164">
    <property type="entry name" value="CoA_transf_AS"/>
</dbReference>
<dbReference type="InterPro" id="IPR004165">
    <property type="entry name" value="CoA_trans_fam_I"/>
</dbReference>
<comment type="similarity">
    <text evidence="1">Belongs to the 3-oxoacid CoA-transferase subunit B family.</text>
</comment>
<dbReference type="PANTHER" id="PTHR13707:SF57">
    <property type="entry name" value="SUCCINYL-COA:3-KETOACID COENZYME A TRANSFERASE SUBUNIT B-RELATED"/>
    <property type="match status" value="1"/>
</dbReference>
<evidence type="ECO:0000256" key="2">
    <source>
        <dbReference type="ARBA" id="ARBA00022679"/>
    </source>
</evidence>
<protein>
    <submittedName>
        <fullName evidence="3">3-oxoacid CoA-transferase subunit B</fullName>
    </submittedName>
</protein>
<dbReference type="SMART" id="SM00882">
    <property type="entry name" value="CoA_trans"/>
    <property type="match status" value="1"/>
</dbReference>
<dbReference type="InterPro" id="IPR037171">
    <property type="entry name" value="NagB/RpiA_transferase-like"/>
</dbReference>
<proteinExistence type="inferred from homology"/>
<evidence type="ECO:0000313" key="4">
    <source>
        <dbReference type="Proteomes" id="UP001596270"/>
    </source>
</evidence>
<name>A0ABW1U452_9BURK</name>
<dbReference type="EMBL" id="JBHSRS010000084">
    <property type="protein sequence ID" value="MFC6284681.1"/>
    <property type="molecule type" value="Genomic_DNA"/>
</dbReference>
<accession>A0ABW1U452</accession>
<dbReference type="Proteomes" id="UP001596270">
    <property type="component" value="Unassembled WGS sequence"/>
</dbReference>
<organism evidence="3 4">
    <name type="scientific">Polaromonas aquatica</name>
    <dbReference type="NCBI Taxonomy" id="332657"/>
    <lineage>
        <taxon>Bacteria</taxon>
        <taxon>Pseudomonadati</taxon>
        <taxon>Pseudomonadota</taxon>
        <taxon>Betaproteobacteria</taxon>
        <taxon>Burkholderiales</taxon>
        <taxon>Comamonadaceae</taxon>
        <taxon>Polaromonas</taxon>
    </lineage>
</organism>
<comment type="caution">
    <text evidence="3">The sequence shown here is derived from an EMBL/GenBank/DDBJ whole genome shotgun (WGS) entry which is preliminary data.</text>
</comment>
<dbReference type="PANTHER" id="PTHR13707">
    <property type="entry name" value="KETOACID-COENZYME A TRANSFERASE"/>
    <property type="match status" value="1"/>
</dbReference>